<proteinExistence type="predicted"/>
<name>A0A4R1RB25_9FLAO</name>
<evidence type="ECO:0000313" key="4">
    <source>
        <dbReference type="Proteomes" id="UP000295455"/>
    </source>
</evidence>
<dbReference type="InterPro" id="IPR036249">
    <property type="entry name" value="Thioredoxin-like_sf"/>
</dbReference>
<dbReference type="RefSeq" id="WP_132219244.1">
    <property type="nucleotide sequence ID" value="NZ_OX156936.1"/>
</dbReference>
<organism evidence="3 4">
    <name type="scientific">Mariniflexile fucanivorans</name>
    <dbReference type="NCBI Taxonomy" id="264023"/>
    <lineage>
        <taxon>Bacteria</taxon>
        <taxon>Pseudomonadati</taxon>
        <taxon>Bacteroidota</taxon>
        <taxon>Flavobacteriia</taxon>
        <taxon>Flavobacteriales</taxon>
        <taxon>Flavobacteriaceae</taxon>
        <taxon>Mariniflexile</taxon>
    </lineage>
</organism>
<dbReference type="InterPro" id="IPR047698">
    <property type="entry name" value="ArsF-like"/>
</dbReference>
<dbReference type="Gene3D" id="3.40.30.10">
    <property type="entry name" value="Glutaredoxin"/>
    <property type="match status" value="1"/>
</dbReference>
<protein>
    <recommendedName>
        <fullName evidence="2">Thioredoxin domain-containing protein</fullName>
    </recommendedName>
</protein>
<dbReference type="AlphaFoldDB" id="A0A4R1RB25"/>
<sequence length="146" mass="16526">MSKTIKFITVLAIGFMLTACNGQSKSKDQSPAQSISKIEVLDFHSTHRCMTCNAIEANTKYTLDTYFSKELKDKKITFQTINVDEKKNEKIAEKFEASGTSLILNVIKNGKEKQINLTEFAFMNGNDQDVFSKELKDKINTELKTL</sequence>
<evidence type="ECO:0000256" key="1">
    <source>
        <dbReference type="SAM" id="SignalP"/>
    </source>
</evidence>
<evidence type="ECO:0000259" key="2">
    <source>
        <dbReference type="PROSITE" id="PS51352"/>
    </source>
</evidence>
<dbReference type="PROSITE" id="PS51352">
    <property type="entry name" value="THIOREDOXIN_2"/>
    <property type="match status" value="1"/>
</dbReference>
<keyword evidence="4" id="KW-1185">Reference proteome</keyword>
<feature type="signal peptide" evidence="1">
    <location>
        <begin position="1"/>
        <end position="21"/>
    </location>
</feature>
<dbReference type="InterPro" id="IPR013766">
    <property type="entry name" value="Thioredoxin_domain"/>
</dbReference>
<feature type="domain" description="Thioredoxin" evidence="2">
    <location>
        <begin position="6"/>
        <end position="140"/>
    </location>
</feature>
<evidence type="ECO:0000313" key="3">
    <source>
        <dbReference type="EMBL" id="TCL62810.1"/>
    </source>
</evidence>
<dbReference type="Proteomes" id="UP000295455">
    <property type="component" value="Unassembled WGS sequence"/>
</dbReference>
<comment type="caution">
    <text evidence="3">The sequence shown here is derived from an EMBL/GenBank/DDBJ whole genome shotgun (WGS) entry which is preliminary data.</text>
</comment>
<dbReference type="SUPFAM" id="SSF52833">
    <property type="entry name" value="Thioredoxin-like"/>
    <property type="match status" value="1"/>
</dbReference>
<dbReference type="OrthoDB" id="5524063at2"/>
<dbReference type="EMBL" id="SLUP01000011">
    <property type="protein sequence ID" value="TCL62810.1"/>
    <property type="molecule type" value="Genomic_DNA"/>
</dbReference>
<gene>
    <name evidence="3" type="ORF">EV196_1115</name>
</gene>
<reference evidence="3 4" key="1">
    <citation type="submission" date="2019-03" db="EMBL/GenBank/DDBJ databases">
        <title>Genomic Encyclopedia of Type Strains, Phase IV (KMG-IV): sequencing the most valuable type-strain genomes for metagenomic binning, comparative biology and taxonomic classification.</title>
        <authorList>
            <person name="Goeker M."/>
        </authorList>
    </citation>
    <scope>NUCLEOTIDE SEQUENCE [LARGE SCALE GENOMIC DNA]</scope>
    <source>
        <strain evidence="3 4">DSM 18792</strain>
    </source>
</reference>
<keyword evidence="1" id="KW-0732">Signal</keyword>
<feature type="chain" id="PRO_5020890949" description="Thioredoxin domain-containing protein" evidence="1">
    <location>
        <begin position="22"/>
        <end position="146"/>
    </location>
</feature>
<dbReference type="NCBIfam" id="NF040494">
    <property type="entry name" value="nitrored_ArsF"/>
    <property type="match status" value="1"/>
</dbReference>
<accession>A0A4R1RB25</accession>
<dbReference type="PROSITE" id="PS51257">
    <property type="entry name" value="PROKAR_LIPOPROTEIN"/>
    <property type="match status" value="1"/>
</dbReference>